<dbReference type="SMART" id="SM00086">
    <property type="entry name" value="PAC"/>
    <property type="match status" value="6"/>
</dbReference>
<keyword evidence="15 20" id="KW-0472">Membrane</keyword>
<evidence type="ECO:0000256" key="4">
    <source>
        <dbReference type="ARBA" id="ARBA00012438"/>
    </source>
</evidence>
<dbReference type="Pfam" id="PF02518">
    <property type="entry name" value="HATPase_c"/>
    <property type="match status" value="1"/>
</dbReference>
<dbReference type="Pfam" id="PF08447">
    <property type="entry name" value="PAS_3"/>
    <property type="match status" value="3"/>
</dbReference>
<dbReference type="eggNOG" id="COG5002">
    <property type="taxonomic scope" value="Bacteria"/>
</dbReference>
<feature type="domain" description="PAS" evidence="23">
    <location>
        <begin position="337"/>
        <end position="407"/>
    </location>
</feature>
<dbReference type="Pfam" id="PF01627">
    <property type="entry name" value="Hpt"/>
    <property type="match status" value="1"/>
</dbReference>
<keyword evidence="6" id="KW-0963">Cytoplasm</keyword>
<dbReference type="SUPFAM" id="SSF55874">
    <property type="entry name" value="ATPase domain of HSP90 chaperone/DNA topoisomerase II/histidine kinase"/>
    <property type="match status" value="1"/>
</dbReference>
<feature type="domain" description="PAS" evidence="23">
    <location>
        <begin position="590"/>
        <end position="662"/>
    </location>
</feature>
<dbReference type="GO" id="GO:0005524">
    <property type="term" value="F:ATP binding"/>
    <property type="evidence" value="ECO:0007669"/>
    <property type="project" value="UniProtKB-KW"/>
</dbReference>
<keyword evidence="5" id="KW-1003">Cell membrane</keyword>
<evidence type="ECO:0000259" key="21">
    <source>
        <dbReference type="PROSITE" id="PS50109"/>
    </source>
</evidence>
<evidence type="ECO:0000256" key="14">
    <source>
        <dbReference type="ARBA" id="ARBA00023012"/>
    </source>
</evidence>
<keyword evidence="14" id="KW-0902">Two-component regulatory system</keyword>
<dbReference type="OrthoDB" id="9810730at2"/>
<dbReference type="eggNOG" id="COG4251">
    <property type="taxonomic scope" value="Bacteria"/>
</dbReference>
<dbReference type="PANTHER" id="PTHR45339">
    <property type="entry name" value="HYBRID SIGNAL TRANSDUCTION HISTIDINE KINASE J"/>
    <property type="match status" value="1"/>
</dbReference>
<dbReference type="NCBIfam" id="TIGR00229">
    <property type="entry name" value="sensory_box"/>
    <property type="match status" value="5"/>
</dbReference>
<dbReference type="PROSITE" id="PS50113">
    <property type="entry name" value="PAC"/>
    <property type="match status" value="5"/>
</dbReference>
<dbReference type="CDD" id="cd00130">
    <property type="entry name" value="PAS"/>
    <property type="match status" value="6"/>
</dbReference>
<dbReference type="InterPro" id="IPR008207">
    <property type="entry name" value="Sig_transdc_His_kin_Hpt_dom"/>
</dbReference>
<evidence type="ECO:0000259" key="25">
    <source>
        <dbReference type="PROSITE" id="PS50894"/>
    </source>
</evidence>
<dbReference type="Gene3D" id="3.30.450.20">
    <property type="entry name" value="PAS domain"/>
    <property type="match status" value="7"/>
</dbReference>
<dbReference type="InterPro" id="IPR000014">
    <property type="entry name" value="PAS"/>
</dbReference>
<evidence type="ECO:0000256" key="15">
    <source>
        <dbReference type="ARBA" id="ARBA00023136"/>
    </source>
</evidence>
<dbReference type="InterPro" id="IPR013655">
    <property type="entry name" value="PAS_fold_3"/>
</dbReference>
<dbReference type="SMART" id="SM00388">
    <property type="entry name" value="HisKA"/>
    <property type="match status" value="1"/>
</dbReference>
<accession>H8Z8H3</accession>
<dbReference type="SUPFAM" id="SSF55785">
    <property type="entry name" value="PYP-like sensor domain (PAS domain)"/>
    <property type="match status" value="7"/>
</dbReference>
<evidence type="ECO:0000313" key="27">
    <source>
        <dbReference type="Proteomes" id="UP000002964"/>
    </source>
</evidence>
<dbReference type="GO" id="GO:0005737">
    <property type="term" value="C:cytoplasm"/>
    <property type="evidence" value="ECO:0007669"/>
    <property type="project" value="UniProtKB-SubCell"/>
</dbReference>
<keyword evidence="10" id="KW-0547">Nucleotide-binding</keyword>
<evidence type="ECO:0000256" key="16">
    <source>
        <dbReference type="ARBA" id="ARBA00064003"/>
    </source>
</evidence>
<dbReference type="PRINTS" id="PR00344">
    <property type="entry name" value="BCTRLSENSOR"/>
</dbReference>
<evidence type="ECO:0000313" key="26">
    <source>
        <dbReference type="EMBL" id="EIC19378.1"/>
    </source>
</evidence>
<reference evidence="26 27" key="2">
    <citation type="submission" date="2011-11" db="EMBL/GenBank/DDBJ databases">
        <authorList>
            <consortium name="US DOE Joint Genome Institute"/>
            <person name="Lucas S."/>
            <person name="Han J."/>
            <person name="Lapidus A."/>
            <person name="Cheng J.-F."/>
            <person name="Goodwin L."/>
            <person name="Pitluck S."/>
            <person name="Peters L."/>
            <person name="Ovchinnikova G."/>
            <person name="Zhang X."/>
            <person name="Detter J.C."/>
            <person name="Han C."/>
            <person name="Tapia R."/>
            <person name="Land M."/>
            <person name="Hauser L."/>
            <person name="Kyrpides N."/>
            <person name="Ivanova N."/>
            <person name="Pagani I."/>
            <person name="Vogl K."/>
            <person name="Liu Z."/>
            <person name="Overmann J."/>
            <person name="Frigaard N.-U."/>
            <person name="Bryant D."/>
            <person name="Woyke T."/>
        </authorList>
    </citation>
    <scope>NUCLEOTIDE SEQUENCE [LARGE SCALE GENOMIC DNA]</scope>
    <source>
        <strain evidence="26 27">970</strain>
    </source>
</reference>
<dbReference type="InterPro" id="IPR003661">
    <property type="entry name" value="HisK_dim/P_dom"/>
</dbReference>
<dbReference type="Gene3D" id="1.20.120.160">
    <property type="entry name" value="HPT domain"/>
    <property type="match status" value="1"/>
</dbReference>
<dbReference type="SUPFAM" id="SSF52172">
    <property type="entry name" value="CheY-like"/>
    <property type="match status" value="1"/>
</dbReference>
<comment type="subunit">
    <text evidence="16">At low DSF concentrations, interacts with RpfF.</text>
</comment>
<dbReference type="SUPFAM" id="SSF47384">
    <property type="entry name" value="Homodimeric domain of signal transducing histidine kinase"/>
    <property type="match status" value="1"/>
</dbReference>
<evidence type="ECO:0000256" key="13">
    <source>
        <dbReference type="ARBA" id="ARBA00022989"/>
    </source>
</evidence>
<dbReference type="InterPro" id="IPR001789">
    <property type="entry name" value="Sig_transdc_resp-reg_receiver"/>
</dbReference>
<feature type="domain" description="PAC" evidence="24">
    <location>
        <begin position="665"/>
        <end position="717"/>
    </location>
</feature>
<dbReference type="HOGENOM" id="CLU_244144_0_0_6"/>
<evidence type="ECO:0000256" key="5">
    <source>
        <dbReference type="ARBA" id="ARBA00022475"/>
    </source>
</evidence>
<evidence type="ECO:0000256" key="19">
    <source>
        <dbReference type="PROSITE-ProRule" id="PRU00169"/>
    </source>
</evidence>
<dbReference type="Gene3D" id="1.10.287.130">
    <property type="match status" value="1"/>
</dbReference>
<evidence type="ECO:0000259" key="24">
    <source>
        <dbReference type="PROSITE" id="PS50113"/>
    </source>
</evidence>
<protein>
    <recommendedName>
        <fullName evidence="17">Sensory/regulatory protein RpfC</fullName>
        <ecNumber evidence="4">2.7.13.3</ecNumber>
    </recommendedName>
</protein>
<dbReference type="InterPro" id="IPR005467">
    <property type="entry name" value="His_kinase_dom"/>
</dbReference>
<dbReference type="FunFam" id="3.30.450.20:FF:000099">
    <property type="entry name" value="Sensory box sensor histidine kinase"/>
    <property type="match status" value="1"/>
</dbReference>
<feature type="domain" description="PAS" evidence="23">
    <location>
        <begin position="464"/>
        <end position="534"/>
    </location>
</feature>
<keyword evidence="11" id="KW-0418">Kinase</keyword>
<dbReference type="PROSITE" id="PS50110">
    <property type="entry name" value="RESPONSE_REGULATORY"/>
    <property type="match status" value="1"/>
</dbReference>
<evidence type="ECO:0000256" key="3">
    <source>
        <dbReference type="ARBA" id="ARBA00004651"/>
    </source>
</evidence>
<evidence type="ECO:0000256" key="18">
    <source>
        <dbReference type="PROSITE-ProRule" id="PRU00110"/>
    </source>
</evidence>
<dbReference type="Pfam" id="PF00512">
    <property type="entry name" value="HisKA"/>
    <property type="match status" value="1"/>
</dbReference>
<organism evidence="26 27">
    <name type="scientific">Thiorhodovibrio frisius</name>
    <dbReference type="NCBI Taxonomy" id="631362"/>
    <lineage>
        <taxon>Bacteria</taxon>
        <taxon>Pseudomonadati</taxon>
        <taxon>Pseudomonadota</taxon>
        <taxon>Gammaproteobacteria</taxon>
        <taxon>Chromatiales</taxon>
        <taxon>Chromatiaceae</taxon>
        <taxon>Thiorhodovibrio</taxon>
    </lineage>
</organism>
<evidence type="ECO:0000256" key="20">
    <source>
        <dbReference type="SAM" id="Phobius"/>
    </source>
</evidence>
<feature type="domain" description="PAC" evidence="24">
    <location>
        <begin position="286"/>
        <end position="336"/>
    </location>
</feature>
<keyword evidence="27" id="KW-1185">Reference proteome</keyword>
<keyword evidence="9 20" id="KW-0812">Transmembrane</keyword>
<dbReference type="FunFam" id="1.10.287.130:FF:000002">
    <property type="entry name" value="Two-component osmosensing histidine kinase"/>
    <property type="match status" value="1"/>
</dbReference>
<dbReference type="InterPro" id="IPR000700">
    <property type="entry name" value="PAS-assoc_C"/>
</dbReference>
<evidence type="ECO:0000256" key="10">
    <source>
        <dbReference type="ARBA" id="ARBA00022741"/>
    </source>
</evidence>
<feature type="domain" description="PAC" evidence="24">
    <location>
        <begin position="918"/>
        <end position="970"/>
    </location>
</feature>
<comment type="catalytic activity">
    <reaction evidence="1">
        <text>ATP + protein L-histidine = ADP + protein N-phospho-L-histidine.</text>
        <dbReference type="EC" id="2.7.13.3"/>
    </reaction>
</comment>
<name>H8Z8H3_9GAMM</name>
<evidence type="ECO:0000256" key="9">
    <source>
        <dbReference type="ARBA" id="ARBA00022692"/>
    </source>
</evidence>
<dbReference type="Pfam" id="PF13188">
    <property type="entry name" value="PAS_8"/>
    <property type="match status" value="1"/>
</dbReference>
<keyword evidence="8" id="KW-0808">Transferase</keyword>
<feature type="domain" description="PAC" evidence="24">
    <location>
        <begin position="411"/>
        <end position="463"/>
    </location>
</feature>
<dbReference type="Pfam" id="PF13426">
    <property type="entry name" value="PAS_9"/>
    <property type="match status" value="3"/>
</dbReference>
<dbReference type="InterPro" id="IPR035965">
    <property type="entry name" value="PAS-like_dom_sf"/>
</dbReference>
<dbReference type="SMART" id="SM00387">
    <property type="entry name" value="HATPase_c"/>
    <property type="match status" value="1"/>
</dbReference>
<comment type="subcellular location">
    <subcellularLocation>
        <location evidence="3">Cell membrane</location>
        <topology evidence="3">Multi-pass membrane protein</topology>
    </subcellularLocation>
    <subcellularLocation>
        <location evidence="2">Cytoplasm</location>
    </subcellularLocation>
</comment>
<dbReference type="Proteomes" id="UP000002964">
    <property type="component" value="Unassembled WGS sequence"/>
</dbReference>
<dbReference type="PROSITE" id="PS50112">
    <property type="entry name" value="PAS"/>
    <property type="match status" value="4"/>
</dbReference>
<feature type="transmembrane region" description="Helical" evidence="20">
    <location>
        <begin position="57"/>
        <end position="78"/>
    </location>
</feature>
<dbReference type="Gene3D" id="3.30.565.10">
    <property type="entry name" value="Histidine kinase-like ATPase, C-terminal domain"/>
    <property type="match status" value="1"/>
</dbReference>
<evidence type="ECO:0000256" key="17">
    <source>
        <dbReference type="ARBA" id="ARBA00068150"/>
    </source>
</evidence>
<dbReference type="FunFam" id="3.30.565.10:FF:000010">
    <property type="entry name" value="Sensor histidine kinase RcsC"/>
    <property type="match status" value="1"/>
</dbReference>
<evidence type="ECO:0000256" key="11">
    <source>
        <dbReference type="ARBA" id="ARBA00022777"/>
    </source>
</evidence>
<dbReference type="InterPro" id="IPR036890">
    <property type="entry name" value="HATPase_C_sf"/>
</dbReference>
<sequence length="1604" mass="178558">MDKMIPDSSTKTSPNRVAFVAGLLFLLVLSVFAVLLENSFWHGKVEAVREVPGWLSVLRLTVGATVILILSILLGWIVRRYLEQQRQIDNNAGLFQAVMDASPIPFAITERDAIRHLNPAFVSLLGYTLSDIPTQEDWFPRAYPNPAYREQVAREWQRRLEQAERAGTPFEPMEVRVHGRDGSVRTMLASAQPLGVAFAERMLISMADITQVRATAERLRILLDSASDGVHILDADGNVVDCSQSFARMLGYSIDEARCLNVADWDVQIPREQLPAELRRLIREPSTFETRHRRKDGSTFAVEINSTRVVLDGQSYLYASSRDVSERRFYETALRDSEARFRSIFERANAGIVFGDPMGNLIVCNASFRALMGYSEDELKGMNFAEFTDPEDLKREQVFFNEIVAGTRSDYRMEKRYRVRDGGMVWVDLAVTALRDDQGEVINVVGLVVDITERKLAAANLEASERRYRALIEASAQIVWSCDPDGVVTEDSPSWQAYTGQSFAQWSGYGYAEAIHPEDRPAVIERWRDALAKGETCVNEYRIRHVSGGWRWNLARGVPIKDDAGTVLSWVGINSDIHDRRMVEEELRVSQERYDLAVRGSNDGLWDWNIQTNALYLAPRFMELMGYQDDEFEATLEWWRSRIHPEDLDAVVAAVEAHLRNEAPFEEEYRLRHKSGEYFWIKARGAAIFDAEGQPLRMAGSIHDITQQKEAEQRLQQALRFNESVLLKSPLAIAVYRAAGPCVVANEALANLVGATREQLLAQDFHQTNSFHETGLHGDLLSALADGRLREREIHQKSSFGKDIWVTCQILPTVLNNEPHLVLQFSDLSELHTRNLALRSAMNRQELAAKVAAIGIWVWDLVDGSLTWDQRQFEIYQVPEDVQARGIDYDFWRSRCHPEDLARTEEALAAAARGERPFDSPFRILLADGSVRHLQAAAIIEEDAAGNPRRLVGINRDLTDQKAAETALLAAKQEAETAASQAAAANRAKSEFLANMSHEIRTPMNAVMGLAQLLLGTELSTRQRDYLTKLYNAAHSLLGILNDILDYSKIEAGKLDLETVDVEMAELLESSANLFSLAVEDKGLELIVEIDPDIPPILLGDPLRLRQIMNNLLGNAVKFTPKGHITLSMRLVERQGDEVTLKVSVQDTGIGMTSEQVGRLFRAFEQADASTTRRFGGTGLGLTITKYLVDMMGGEISVESQPEQGSTFGFQVRLQVSPTPAKNDAAGHLPGTRTLIADDQKSARDVRNMRSRTHRIRGAQILLVEDNPTNQLVACDLLEKMGLVVTLANNGREAVEQAAARRFDAILMDLQMPEMDGLEATRRIRALPQGPDVPIIAMTAAAMTADREASQSAGMNDFLAKPIDIAELTTALLRWISPLAAEEASVLTIAPTAPPDGMGVPFEIAGLDLDDALRHIGGDWNLLRRALDGFARDFTESAADLDDHLAQGRWAEARRLVHTLTGIAKTIGATALHEASQPLEVALAAEKSRSTTAFKTALADTLSAIAALPPLARVAPVSYDQLPYDQAPYDPERTTTLLQELQMHLKRSEFVRPEWLDEIEQGLVAPQAQAAFRKLKTTIEAFDYPAANQSLATLASLLDIPLDG</sequence>
<dbReference type="EC" id="2.7.13.3" evidence="4"/>
<evidence type="ECO:0000256" key="7">
    <source>
        <dbReference type="ARBA" id="ARBA00022553"/>
    </source>
</evidence>
<dbReference type="EMBL" id="JH603171">
    <property type="protein sequence ID" value="EIC19378.1"/>
    <property type="molecule type" value="Genomic_DNA"/>
</dbReference>
<dbReference type="InterPro" id="IPR003594">
    <property type="entry name" value="HATPase_dom"/>
</dbReference>
<proteinExistence type="predicted"/>
<evidence type="ECO:0000256" key="12">
    <source>
        <dbReference type="ARBA" id="ARBA00022840"/>
    </source>
</evidence>
<feature type="modified residue" description="Phosphohistidine" evidence="18">
    <location>
        <position position="1458"/>
    </location>
</feature>
<evidence type="ECO:0000259" key="23">
    <source>
        <dbReference type="PROSITE" id="PS50112"/>
    </source>
</evidence>
<dbReference type="InterPro" id="IPR001610">
    <property type="entry name" value="PAC"/>
</dbReference>
<dbReference type="InterPro" id="IPR036097">
    <property type="entry name" value="HisK_dim/P_sf"/>
</dbReference>
<keyword evidence="13 20" id="KW-1133">Transmembrane helix</keyword>
<keyword evidence="12" id="KW-0067">ATP-binding</keyword>
<feature type="domain" description="PAC" evidence="24">
    <location>
        <begin position="537"/>
        <end position="589"/>
    </location>
</feature>
<dbReference type="SMART" id="SM00091">
    <property type="entry name" value="PAS"/>
    <property type="match status" value="7"/>
</dbReference>
<dbReference type="InterPro" id="IPR004358">
    <property type="entry name" value="Sig_transdc_His_kin-like_C"/>
</dbReference>
<dbReference type="GO" id="GO:0000155">
    <property type="term" value="F:phosphorelay sensor kinase activity"/>
    <property type="evidence" value="ECO:0007669"/>
    <property type="project" value="InterPro"/>
</dbReference>
<evidence type="ECO:0000256" key="8">
    <source>
        <dbReference type="ARBA" id="ARBA00022679"/>
    </source>
</evidence>
<dbReference type="SMART" id="SM00448">
    <property type="entry name" value="REC"/>
    <property type="match status" value="1"/>
</dbReference>
<feature type="modified residue" description="4-aspartylphosphate" evidence="19">
    <location>
        <position position="1309"/>
    </location>
</feature>
<dbReference type="GO" id="GO:0005886">
    <property type="term" value="C:plasma membrane"/>
    <property type="evidence" value="ECO:0007669"/>
    <property type="project" value="UniProtKB-SubCell"/>
</dbReference>
<dbReference type="CDD" id="cd00082">
    <property type="entry name" value="HisKA"/>
    <property type="match status" value="1"/>
</dbReference>
<dbReference type="Gene3D" id="2.10.70.100">
    <property type="match status" value="1"/>
</dbReference>
<feature type="domain" description="Histidine kinase" evidence="21">
    <location>
        <begin position="995"/>
        <end position="1216"/>
    </location>
</feature>
<evidence type="ECO:0000259" key="22">
    <source>
        <dbReference type="PROSITE" id="PS50110"/>
    </source>
</evidence>
<dbReference type="PANTHER" id="PTHR45339:SF1">
    <property type="entry name" value="HYBRID SIGNAL TRANSDUCTION HISTIDINE KINASE J"/>
    <property type="match status" value="1"/>
</dbReference>
<dbReference type="PROSITE" id="PS50109">
    <property type="entry name" value="HIS_KIN"/>
    <property type="match status" value="1"/>
</dbReference>
<keyword evidence="7 19" id="KW-0597">Phosphoprotein</keyword>
<dbReference type="SUPFAM" id="SSF47226">
    <property type="entry name" value="Histidine-containing phosphotransfer domain, HPT domain"/>
    <property type="match status" value="1"/>
</dbReference>
<feature type="domain" description="Response regulatory" evidence="22">
    <location>
        <begin position="1260"/>
        <end position="1376"/>
    </location>
</feature>
<dbReference type="STRING" id="631362.Thi970DRAFT_04896"/>
<dbReference type="CDD" id="cd17546">
    <property type="entry name" value="REC_hyHK_CKI1_RcsC-like"/>
    <property type="match status" value="1"/>
</dbReference>
<dbReference type="PROSITE" id="PS50894">
    <property type="entry name" value="HPT"/>
    <property type="match status" value="1"/>
</dbReference>
<dbReference type="InterPro" id="IPR036641">
    <property type="entry name" value="HPT_dom_sf"/>
</dbReference>
<evidence type="ECO:0000256" key="2">
    <source>
        <dbReference type="ARBA" id="ARBA00004496"/>
    </source>
</evidence>
<gene>
    <name evidence="26" type="ORF">Thi970DRAFT_04896</name>
</gene>
<evidence type="ECO:0000256" key="1">
    <source>
        <dbReference type="ARBA" id="ARBA00000085"/>
    </source>
</evidence>
<reference evidence="27" key="1">
    <citation type="submission" date="2011-06" db="EMBL/GenBank/DDBJ databases">
        <authorList>
            <consortium name="US DOE Joint Genome Institute (JGI-PGF)"/>
            <person name="Lucas S."/>
            <person name="Han J."/>
            <person name="Lapidus A."/>
            <person name="Cheng J.-F."/>
            <person name="Goodwin L."/>
            <person name="Pitluck S."/>
            <person name="Peters L."/>
            <person name="Land M.L."/>
            <person name="Hauser L."/>
            <person name="Vogl K."/>
            <person name="Liu Z."/>
            <person name="Overmann J."/>
            <person name="Frigaard N.-U."/>
            <person name="Bryant D.A."/>
            <person name="Woyke T.J."/>
        </authorList>
    </citation>
    <scope>NUCLEOTIDE SEQUENCE [LARGE SCALE GENOMIC DNA]</scope>
    <source>
        <strain evidence="27">970</strain>
    </source>
</reference>
<dbReference type="InterPro" id="IPR011006">
    <property type="entry name" value="CheY-like_superfamily"/>
</dbReference>
<dbReference type="RefSeq" id="WP_009151607.1">
    <property type="nucleotide sequence ID" value="NZ_CP121471.1"/>
</dbReference>
<dbReference type="CDD" id="cd16922">
    <property type="entry name" value="HATPase_EvgS-ArcB-TorS-like"/>
    <property type="match status" value="1"/>
</dbReference>
<dbReference type="Pfam" id="PF00072">
    <property type="entry name" value="Response_reg"/>
    <property type="match status" value="1"/>
</dbReference>
<evidence type="ECO:0000256" key="6">
    <source>
        <dbReference type="ARBA" id="ARBA00022490"/>
    </source>
</evidence>
<dbReference type="Gene3D" id="3.40.50.2300">
    <property type="match status" value="1"/>
</dbReference>
<dbReference type="GO" id="GO:0032991">
    <property type="term" value="C:protein-containing complex"/>
    <property type="evidence" value="ECO:0007669"/>
    <property type="project" value="UniProtKB-ARBA"/>
</dbReference>
<feature type="domain" description="HPt" evidence="25">
    <location>
        <begin position="1419"/>
        <end position="1515"/>
    </location>
</feature>
<feature type="domain" description="PAS" evidence="23">
    <location>
        <begin position="215"/>
        <end position="256"/>
    </location>
</feature>